<keyword evidence="3" id="KW-1185">Reference proteome</keyword>
<accession>A0A1L6J5C6</accession>
<dbReference type="InterPro" id="IPR045384">
    <property type="entry name" value="DUF6527"/>
</dbReference>
<dbReference type="GeneID" id="98910486"/>
<reference evidence="2 4" key="3">
    <citation type="submission" date="2018-07" db="EMBL/GenBank/DDBJ databases">
        <title>Genomic and Epidemiologic Investigation of an Indolent Hospital Outbreak.</title>
        <authorList>
            <person name="Johnson R.C."/>
            <person name="Deming C."/>
            <person name="Conlan S."/>
            <person name="Zellmer C.J."/>
            <person name="Michelin A.V."/>
            <person name="Lee-Lin S."/>
            <person name="Thomas P.J."/>
            <person name="Park M."/>
            <person name="Weingarten R.A."/>
            <person name="Less J."/>
            <person name="Dekker J.P."/>
            <person name="Frank K.M."/>
            <person name="Musser K.A."/>
            <person name="Mcquiston J.R."/>
            <person name="Henderson D.K."/>
            <person name="Lau A.F."/>
            <person name="Palmore T.N."/>
            <person name="Segre J.A."/>
        </authorList>
    </citation>
    <scope>NUCLEOTIDE SEQUENCE [LARGE SCALE GENOMIC DNA]</scope>
    <source>
        <strain evidence="2 4">SK-NIH.Env10_0317</strain>
    </source>
</reference>
<evidence type="ECO:0000313" key="4">
    <source>
        <dbReference type="Proteomes" id="UP000286681"/>
    </source>
</evidence>
<dbReference type="RefSeq" id="WP_075150334.1">
    <property type="nucleotide sequence ID" value="NZ_CP018820.1"/>
</dbReference>
<reference evidence="1" key="1">
    <citation type="submission" date="2016-12" db="EMBL/GenBank/DDBJ databases">
        <title>Whole genome sequencing of Sphingomonas koreensis.</title>
        <authorList>
            <person name="Conlan S."/>
            <person name="Thomas P.J."/>
            <person name="Mullikin J."/>
            <person name="Palmore T.N."/>
            <person name="Frank K.M."/>
            <person name="Segre J.A."/>
        </authorList>
    </citation>
    <scope>NUCLEOTIDE SEQUENCE</scope>
    <source>
        <strain evidence="1">ABOJV</strain>
    </source>
</reference>
<dbReference type="EMBL" id="QQWO01000015">
    <property type="protein sequence ID" value="RSV00667.1"/>
    <property type="molecule type" value="Genomic_DNA"/>
</dbReference>
<dbReference type="EMBL" id="CP018820">
    <property type="protein sequence ID" value="APR51152.1"/>
    <property type="molecule type" value="Genomic_DNA"/>
</dbReference>
<protein>
    <submittedName>
        <fullName evidence="1">Uncharacterized protein</fullName>
    </submittedName>
</protein>
<name>A0A1L6J5C6_9SPHN</name>
<organism evidence="1 3">
    <name type="scientific">Sphingomonas koreensis</name>
    <dbReference type="NCBI Taxonomy" id="93064"/>
    <lineage>
        <taxon>Bacteria</taxon>
        <taxon>Pseudomonadati</taxon>
        <taxon>Pseudomonadota</taxon>
        <taxon>Alphaproteobacteria</taxon>
        <taxon>Sphingomonadales</taxon>
        <taxon>Sphingomonadaceae</taxon>
        <taxon>Sphingomonas</taxon>
    </lineage>
</organism>
<proteinExistence type="predicted"/>
<dbReference type="Proteomes" id="UP000185161">
    <property type="component" value="Chromosome"/>
</dbReference>
<reference evidence="3" key="2">
    <citation type="submission" date="2016-12" db="EMBL/GenBank/DDBJ databases">
        <title>Whole genome sequencing of Sphingomonas sp. ABOJV.</title>
        <authorList>
            <person name="Conlan S."/>
            <person name="Thomas P.J."/>
            <person name="Mullikin J."/>
            <person name="Palmore T.N."/>
            <person name="Frank K.M."/>
            <person name="Segre J.A."/>
        </authorList>
    </citation>
    <scope>NUCLEOTIDE SEQUENCE [LARGE SCALE GENOMIC DNA]</scope>
    <source>
        <strain evidence="3">ABOJV</strain>
    </source>
</reference>
<dbReference type="KEGG" id="skr:BRX40_00755"/>
<evidence type="ECO:0000313" key="3">
    <source>
        <dbReference type="Proteomes" id="UP000185161"/>
    </source>
</evidence>
<gene>
    <name evidence="1" type="ORF">BRX40_00755</name>
    <name evidence="2" type="ORF">CA257_16430</name>
</gene>
<sequence>MWANVLRRCLAVVGIIQRPDLAARIMNRHPNPEELPPGTVVIVKDGRVEKWACLRCPGGCGEKLMLSLNQARRPRWSVSLDWLCRPSITPSINQLNACGCHFWIKDGAVEWCRDSRRSSVSGCE</sequence>
<dbReference type="STRING" id="93064.BRX40_00755"/>
<dbReference type="Proteomes" id="UP000286681">
    <property type="component" value="Unassembled WGS sequence"/>
</dbReference>
<dbReference type="AlphaFoldDB" id="A0A1L6J5C6"/>
<dbReference type="Pfam" id="PF20137">
    <property type="entry name" value="BubE"/>
    <property type="match status" value="1"/>
</dbReference>
<evidence type="ECO:0000313" key="2">
    <source>
        <dbReference type="EMBL" id="RSV00667.1"/>
    </source>
</evidence>
<evidence type="ECO:0000313" key="1">
    <source>
        <dbReference type="EMBL" id="APR51152.1"/>
    </source>
</evidence>